<dbReference type="Proteomes" id="UP000001194">
    <property type="component" value="Unassembled WGS sequence"/>
</dbReference>
<dbReference type="GeneID" id="6076714"/>
<accession>B0DAQ3</accession>
<dbReference type="HOGENOM" id="CLU_1949186_0_0_1"/>
<keyword evidence="2" id="KW-1185">Reference proteome</keyword>
<proteinExistence type="predicted"/>
<protein>
    <submittedName>
        <fullName evidence="1">Predicted protein</fullName>
    </submittedName>
</protein>
<dbReference type="InParanoid" id="B0DAQ3"/>
<evidence type="ECO:0000313" key="1">
    <source>
        <dbReference type="EMBL" id="EDR08251.1"/>
    </source>
</evidence>
<gene>
    <name evidence="1" type="ORF">LACBIDRAFT_294385</name>
</gene>
<dbReference type="AlphaFoldDB" id="B0DAQ3"/>
<dbReference type="KEGG" id="lbc:LACBIDRAFT_294385"/>
<organism evidence="2">
    <name type="scientific">Laccaria bicolor (strain S238N-H82 / ATCC MYA-4686)</name>
    <name type="common">Bicoloured deceiver</name>
    <name type="synonym">Laccaria laccata var. bicolor</name>
    <dbReference type="NCBI Taxonomy" id="486041"/>
    <lineage>
        <taxon>Eukaryota</taxon>
        <taxon>Fungi</taxon>
        <taxon>Dikarya</taxon>
        <taxon>Basidiomycota</taxon>
        <taxon>Agaricomycotina</taxon>
        <taxon>Agaricomycetes</taxon>
        <taxon>Agaricomycetidae</taxon>
        <taxon>Agaricales</taxon>
        <taxon>Agaricineae</taxon>
        <taxon>Hydnangiaceae</taxon>
        <taxon>Laccaria</taxon>
    </lineage>
</organism>
<dbReference type="EMBL" id="DS547102">
    <property type="protein sequence ID" value="EDR08251.1"/>
    <property type="molecule type" value="Genomic_DNA"/>
</dbReference>
<evidence type="ECO:0000313" key="2">
    <source>
        <dbReference type="Proteomes" id="UP000001194"/>
    </source>
</evidence>
<name>B0DAQ3_LACBS</name>
<dbReference type="RefSeq" id="XP_001881321.1">
    <property type="nucleotide sequence ID" value="XM_001881286.1"/>
</dbReference>
<reference evidence="1 2" key="1">
    <citation type="journal article" date="2008" name="Nature">
        <title>The genome of Laccaria bicolor provides insights into mycorrhizal symbiosis.</title>
        <authorList>
            <person name="Martin F."/>
            <person name="Aerts A."/>
            <person name="Ahren D."/>
            <person name="Brun A."/>
            <person name="Danchin E.G.J."/>
            <person name="Duchaussoy F."/>
            <person name="Gibon J."/>
            <person name="Kohler A."/>
            <person name="Lindquist E."/>
            <person name="Pereda V."/>
            <person name="Salamov A."/>
            <person name="Shapiro H.J."/>
            <person name="Wuyts J."/>
            <person name="Blaudez D."/>
            <person name="Buee M."/>
            <person name="Brokstein P."/>
            <person name="Canbaeck B."/>
            <person name="Cohen D."/>
            <person name="Courty P.E."/>
            <person name="Coutinho P.M."/>
            <person name="Delaruelle C."/>
            <person name="Detter J.C."/>
            <person name="Deveau A."/>
            <person name="DiFazio S."/>
            <person name="Duplessis S."/>
            <person name="Fraissinet-Tachet L."/>
            <person name="Lucic E."/>
            <person name="Frey-Klett P."/>
            <person name="Fourrey C."/>
            <person name="Feussner I."/>
            <person name="Gay G."/>
            <person name="Grimwood J."/>
            <person name="Hoegger P.J."/>
            <person name="Jain P."/>
            <person name="Kilaru S."/>
            <person name="Labbe J."/>
            <person name="Lin Y.C."/>
            <person name="Legue V."/>
            <person name="Le Tacon F."/>
            <person name="Marmeisse R."/>
            <person name="Melayah D."/>
            <person name="Montanini B."/>
            <person name="Muratet M."/>
            <person name="Nehls U."/>
            <person name="Niculita-Hirzel H."/>
            <person name="Oudot-Le Secq M.P."/>
            <person name="Peter M."/>
            <person name="Quesneville H."/>
            <person name="Rajashekar B."/>
            <person name="Reich M."/>
            <person name="Rouhier N."/>
            <person name="Schmutz J."/>
            <person name="Yin T."/>
            <person name="Chalot M."/>
            <person name="Henrissat B."/>
            <person name="Kuees U."/>
            <person name="Lucas S."/>
            <person name="Van de Peer Y."/>
            <person name="Podila G.K."/>
            <person name="Polle A."/>
            <person name="Pukkila P.J."/>
            <person name="Richardson P.M."/>
            <person name="Rouze P."/>
            <person name="Sanders I.R."/>
            <person name="Stajich J.E."/>
            <person name="Tunlid A."/>
            <person name="Tuskan G."/>
            <person name="Grigoriev I.V."/>
        </authorList>
    </citation>
    <scope>NUCLEOTIDE SEQUENCE [LARGE SCALE GENOMIC DNA]</scope>
    <source>
        <strain evidence="2">S238N-H82 / ATCC MYA-4686</strain>
    </source>
</reference>
<sequence>MTSHFTGALSRARITMLAAANKIPASFAIHILFFGAFKTRPWTAVTLEIQCFSAHGIVRRTAQYVLYYLDDSVGKEQHSGQGRRADIHKCRAMVQGLGRLRRNPLPRVLFFKELHQPSIVGNPLLSKIA</sequence>